<dbReference type="RefSeq" id="WP_256552245.1">
    <property type="nucleotide sequence ID" value="NZ_CP101751.1"/>
</dbReference>
<evidence type="ECO:0000256" key="1">
    <source>
        <dbReference type="ARBA" id="ARBA00005254"/>
    </source>
</evidence>
<keyword evidence="3" id="KW-1185">Reference proteome</keyword>
<dbReference type="CDD" id="cd06558">
    <property type="entry name" value="crotonase-like"/>
    <property type="match status" value="1"/>
</dbReference>
<dbReference type="Proteomes" id="UP001059844">
    <property type="component" value="Chromosome"/>
</dbReference>
<dbReference type="InterPro" id="IPR051683">
    <property type="entry name" value="Enoyl-CoA_Hydratase/Isomerase"/>
</dbReference>
<dbReference type="PANTHER" id="PTHR42964:SF1">
    <property type="entry name" value="POLYKETIDE BIOSYNTHESIS ENOYL-COA HYDRATASE PKSH-RELATED"/>
    <property type="match status" value="1"/>
</dbReference>
<evidence type="ECO:0000313" key="2">
    <source>
        <dbReference type="EMBL" id="UUC46580.1"/>
    </source>
</evidence>
<dbReference type="InterPro" id="IPR001753">
    <property type="entry name" value="Enoyl-CoA_hydra/iso"/>
</dbReference>
<dbReference type="InterPro" id="IPR029045">
    <property type="entry name" value="ClpP/crotonase-like_dom_sf"/>
</dbReference>
<dbReference type="Gene3D" id="3.90.226.10">
    <property type="entry name" value="2-enoyl-CoA Hydratase, Chain A, domain 1"/>
    <property type="match status" value="1"/>
</dbReference>
<name>A0ABY5IWB4_9FLAO</name>
<dbReference type="SUPFAM" id="SSF52096">
    <property type="entry name" value="ClpP/crotonase"/>
    <property type="match status" value="1"/>
</dbReference>
<dbReference type="EMBL" id="CP101751">
    <property type="protein sequence ID" value="UUC46580.1"/>
    <property type="molecule type" value="Genomic_DNA"/>
</dbReference>
<gene>
    <name evidence="2" type="ORF">NOX80_05110</name>
</gene>
<reference evidence="2" key="1">
    <citation type="submission" date="2022-07" db="EMBL/GenBank/DDBJ databases">
        <title>Isolation, identification, and degradation of a PFOSA degrading strain from sewage treatment plant.</title>
        <authorList>
            <person name="Zhang L."/>
            <person name="Huo Y."/>
        </authorList>
    </citation>
    <scope>NUCLEOTIDE SEQUENCE</scope>
    <source>
        <strain evidence="2">C1</strain>
    </source>
</reference>
<proteinExistence type="inferred from homology"/>
<organism evidence="2 3">
    <name type="scientific">Flavobacterium cerinum</name>
    <dbReference type="NCBI Taxonomy" id="2502784"/>
    <lineage>
        <taxon>Bacteria</taxon>
        <taxon>Pseudomonadati</taxon>
        <taxon>Bacteroidota</taxon>
        <taxon>Flavobacteriia</taxon>
        <taxon>Flavobacteriales</taxon>
        <taxon>Flavobacteriaceae</taxon>
        <taxon>Flavobacterium</taxon>
    </lineage>
</organism>
<accession>A0ABY5IWB4</accession>
<evidence type="ECO:0000313" key="3">
    <source>
        <dbReference type="Proteomes" id="UP001059844"/>
    </source>
</evidence>
<sequence length="256" mass="27670">MTTDRQNGSLYTKIENKIAFVEFGHPASNSFPGELLQRLTNELNSLSSNPDVSVIVLKSEGNGAFCAGASFDELLAVSNLEEGATFFSGFANVINAMRKCSKLIIGRIHGKAVGGGVGLAAACDYALATEQSAIKLSELAIGIGPFVIEPAVSRKIGKAALGDMTLAAHEWKNAYWAQEKGLYAKVLENVADLDKELDIFVSKLASYNPDALNEMKKVLWEGTENWDTLLYERAGISGRLVLSDFTVNALNQFKKK</sequence>
<dbReference type="Pfam" id="PF00378">
    <property type="entry name" value="ECH_1"/>
    <property type="match status" value="1"/>
</dbReference>
<protein>
    <submittedName>
        <fullName evidence="2">Enoyl-CoA hydratase/isomerase family protein</fullName>
    </submittedName>
</protein>
<comment type="similarity">
    <text evidence="1">Belongs to the enoyl-CoA hydratase/isomerase family.</text>
</comment>
<dbReference type="PANTHER" id="PTHR42964">
    <property type="entry name" value="ENOYL-COA HYDRATASE"/>
    <property type="match status" value="1"/>
</dbReference>